<dbReference type="Proteomes" id="UP001056429">
    <property type="component" value="Unassembled WGS sequence"/>
</dbReference>
<evidence type="ECO:0000313" key="3">
    <source>
        <dbReference type="Proteomes" id="UP001056429"/>
    </source>
</evidence>
<dbReference type="InterPro" id="IPR052411">
    <property type="entry name" value="c-mor_Regulatory_Protein"/>
</dbReference>
<protein>
    <recommendedName>
        <fullName evidence="1">Mor transcription activator domain-containing protein</fullName>
    </recommendedName>
</protein>
<reference evidence="2" key="1">
    <citation type="journal article" date="2021" name="mSystems">
        <title>Bacteria and Archaea Synergistically Convert Glycine Betaine to Biogenic Methane in the Formosa Cold Seep of the South China Sea.</title>
        <authorList>
            <person name="Li L."/>
            <person name="Zhang W."/>
            <person name="Zhang S."/>
            <person name="Song L."/>
            <person name="Sun Q."/>
            <person name="Zhang H."/>
            <person name="Xiang H."/>
            <person name="Dong X."/>
        </authorList>
    </citation>
    <scope>NUCLEOTIDE SEQUENCE</scope>
    <source>
        <strain evidence="2">ZWT</strain>
    </source>
</reference>
<dbReference type="RefSeq" id="WP_250857968.1">
    <property type="nucleotide sequence ID" value="NZ_JAGSOJ010000001.1"/>
</dbReference>
<dbReference type="InterPro" id="IPR009057">
    <property type="entry name" value="Homeodomain-like_sf"/>
</dbReference>
<dbReference type="PANTHER" id="PTHR37812">
    <property type="entry name" value="MU-LIKE PROPHAGE FLUMU PROTEIN C"/>
    <property type="match status" value="1"/>
</dbReference>
<sequence>MSYVKATEVLPEEVLNIIQKYVEGEYLYIPRKKCNRKAWGETTKSKNKTAERNLEIYRKYQEGTSIKDLSEMYYLAPKSIQKIISKIKREILQKNAS</sequence>
<gene>
    <name evidence="2" type="ORF">KDK92_05000</name>
</gene>
<feature type="domain" description="Mor transcription activator" evidence="1">
    <location>
        <begin position="9"/>
        <end position="95"/>
    </location>
</feature>
<accession>A0A9J6NYV7</accession>
<proteinExistence type="predicted"/>
<dbReference type="NCBIfam" id="NF040785">
    <property type="entry name" value="CD3324_fam"/>
    <property type="match status" value="1"/>
</dbReference>
<dbReference type="InterPro" id="IPR049739">
    <property type="entry name" value="YraL-like"/>
</dbReference>
<evidence type="ECO:0000259" key="1">
    <source>
        <dbReference type="Pfam" id="PF08765"/>
    </source>
</evidence>
<name>A0A9J6NYV7_9CLOT</name>
<evidence type="ECO:0000313" key="2">
    <source>
        <dbReference type="EMBL" id="MCM1989089.1"/>
    </source>
</evidence>
<dbReference type="PANTHER" id="PTHR37812:SF1">
    <property type="entry name" value="MU-LIKE PROPHAGE FLUMU PROTEIN C"/>
    <property type="match status" value="1"/>
</dbReference>
<keyword evidence="3" id="KW-1185">Reference proteome</keyword>
<comment type="caution">
    <text evidence="2">The sequence shown here is derived from an EMBL/GenBank/DDBJ whole genome shotgun (WGS) entry which is preliminary data.</text>
</comment>
<dbReference type="InterPro" id="IPR014875">
    <property type="entry name" value="Mor_transcription_activator"/>
</dbReference>
<dbReference type="AlphaFoldDB" id="A0A9J6NYV7"/>
<reference evidence="2" key="2">
    <citation type="submission" date="2021-04" db="EMBL/GenBank/DDBJ databases">
        <authorList>
            <person name="Dong X."/>
        </authorList>
    </citation>
    <scope>NUCLEOTIDE SEQUENCE</scope>
    <source>
        <strain evidence="2">ZWT</strain>
    </source>
</reference>
<organism evidence="2 3">
    <name type="scientific">Oceanirhabdus seepicola</name>
    <dbReference type="NCBI Taxonomy" id="2828781"/>
    <lineage>
        <taxon>Bacteria</taxon>
        <taxon>Bacillati</taxon>
        <taxon>Bacillota</taxon>
        <taxon>Clostridia</taxon>
        <taxon>Eubacteriales</taxon>
        <taxon>Clostridiaceae</taxon>
        <taxon>Oceanirhabdus</taxon>
    </lineage>
</organism>
<dbReference type="Pfam" id="PF08765">
    <property type="entry name" value="Mor"/>
    <property type="match status" value="1"/>
</dbReference>
<dbReference type="SUPFAM" id="SSF46689">
    <property type="entry name" value="Homeodomain-like"/>
    <property type="match status" value="1"/>
</dbReference>
<dbReference type="EMBL" id="JAGSOJ010000001">
    <property type="protein sequence ID" value="MCM1989089.1"/>
    <property type="molecule type" value="Genomic_DNA"/>
</dbReference>
<dbReference type="Gene3D" id="1.10.10.60">
    <property type="entry name" value="Homeodomain-like"/>
    <property type="match status" value="1"/>
</dbReference>